<keyword evidence="2" id="KW-0732">Signal</keyword>
<keyword evidence="4" id="KW-0998">Cell outer membrane</keyword>
<evidence type="ECO:0000256" key="2">
    <source>
        <dbReference type="ARBA" id="ARBA00022729"/>
    </source>
</evidence>
<dbReference type="Pfam" id="PF07980">
    <property type="entry name" value="SusD_RagB"/>
    <property type="match status" value="1"/>
</dbReference>
<dbReference type="GO" id="GO:0009279">
    <property type="term" value="C:cell outer membrane"/>
    <property type="evidence" value="ECO:0007669"/>
    <property type="project" value="UniProtKB-SubCell"/>
</dbReference>
<evidence type="ECO:0000256" key="5">
    <source>
        <dbReference type="SAM" id="MobiDB-lite"/>
    </source>
</evidence>
<keyword evidence="3" id="KW-0472">Membrane</keyword>
<dbReference type="EMBL" id="UINC01005536">
    <property type="protein sequence ID" value="SVA21948.1"/>
    <property type="molecule type" value="Genomic_DNA"/>
</dbReference>
<evidence type="ECO:0000256" key="4">
    <source>
        <dbReference type="ARBA" id="ARBA00023237"/>
    </source>
</evidence>
<dbReference type="InterPro" id="IPR011990">
    <property type="entry name" value="TPR-like_helical_dom_sf"/>
</dbReference>
<protein>
    <recommendedName>
        <fullName evidence="6">RagB/SusD domain-containing protein</fullName>
    </recommendedName>
</protein>
<dbReference type="InterPro" id="IPR012944">
    <property type="entry name" value="SusD_RagB_dom"/>
</dbReference>
<proteinExistence type="predicted"/>
<feature type="domain" description="RagB/SusD" evidence="6">
    <location>
        <begin position="324"/>
        <end position="406"/>
    </location>
</feature>
<evidence type="ECO:0000256" key="1">
    <source>
        <dbReference type="ARBA" id="ARBA00004442"/>
    </source>
</evidence>
<dbReference type="AlphaFoldDB" id="A0A381U2X3"/>
<dbReference type="SUPFAM" id="SSF48452">
    <property type="entry name" value="TPR-like"/>
    <property type="match status" value="1"/>
</dbReference>
<feature type="region of interest" description="Disordered" evidence="5">
    <location>
        <begin position="294"/>
        <end position="315"/>
    </location>
</feature>
<sequence>MKTESFQFDFLKRKKMKNEKRTKQFSFALLICAFVMVAISCEDFEVDNPTNILDADLSDGGLATALGNTPEVAVAAALDDAVVWSAACSDEGFLSGSGTFRIMIDEGYMDGYNQQYDNLYNALASARWIADDATDRVKALVSNANSDVRVANGYFWGGMARMTLADHFEQVVYDGGAPVTPIQAMKDAIAKFESAATIAAAAGNTSLAAASHGAIARAHRAIYWDEKHTNSNDDMATFKKASDAAKAALAVSSNYVEYANYNPPGATNFVYASVNASRYNRMDPKYAYMKDPVSGETDPRIKHGPKVNNSPRTGDPVYLITKYPNEGADIPVSRADEARLIIAEYAAMTNDLATAVSYINEVRADDGLAVFSSTDQAEVITQLKYERSVELWYEGRRWQDMRYYEIIPDRWAQVNKTKGIHRRWPVSQREKDNM</sequence>
<accession>A0A381U2X3</accession>
<evidence type="ECO:0000259" key="6">
    <source>
        <dbReference type="Pfam" id="PF07980"/>
    </source>
</evidence>
<gene>
    <name evidence="7" type="ORF">METZ01_LOCUS74802</name>
</gene>
<organism evidence="7">
    <name type="scientific">marine metagenome</name>
    <dbReference type="NCBI Taxonomy" id="408172"/>
    <lineage>
        <taxon>unclassified sequences</taxon>
        <taxon>metagenomes</taxon>
        <taxon>ecological metagenomes</taxon>
    </lineage>
</organism>
<evidence type="ECO:0000256" key="3">
    <source>
        <dbReference type="ARBA" id="ARBA00023136"/>
    </source>
</evidence>
<dbReference type="Gene3D" id="1.25.40.390">
    <property type="match status" value="1"/>
</dbReference>
<name>A0A381U2X3_9ZZZZ</name>
<evidence type="ECO:0000313" key="7">
    <source>
        <dbReference type="EMBL" id="SVA21948.1"/>
    </source>
</evidence>
<reference evidence="7" key="1">
    <citation type="submission" date="2018-05" db="EMBL/GenBank/DDBJ databases">
        <authorList>
            <person name="Lanie J.A."/>
            <person name="Ng W.-L."/>
            <person name="Kazmierczak K.M."/>
            <person name="Andrzejewski T.M."/>
            <person name="Davidsen T.M."/>
            <person name="Wayne K.J."/>
            <person name="Tettelin H."/>
            <person name="Glass J.I."/>
            <person name="Rusch D."/>
            <person name="Podicherti R."/>
            <person name="Tsui H.-C.T."/>
            <person name="Winkler M.E."/>
        </authorList>
    </citation>
    <scope>NUCLEOTIDE SEQUENCE</scope>
</reference>
<comment type="subcellular location">
    <subcellularLocation>
        <location evidence="1">Cell outer membrane</location>
    </subcellularLocation>
</comment>